<dbReference type="SUPFAM" id="SSF51126">
    <property type="entry name" value="Pectin lyase-like"/>
    <property type="match status" value="1"/>
</dbReference>
<dbReference type="Pfam" id="PF00295">
    <property type="entry name" value="Glyco_hydro_28"/>
    <property type="match status" value="1"/>
</dbReference>
<protein>
    <submittedName>
        <fullName evidence="5">Polygalacturonase</fullName>
    </submittedName>
</protein>
<dbReference type="InterPro" id="IPR011050">
    <property type="entry name" value="Pectin_lyase_fold/virulence"/>
</dbReference>
<dbReference type="RefSeq" id="WP_073086713.1">
    <property type="nucleotide sequence ID" value="NZ_FRBL01000011.1"/>
</dbReference>
<evidence type="ECO:0000256" key="2">
    <source>
        <dbReference type="ARBA" id="ARBA00022801"/>
    </source>
</evidence>
<dbReference type="GO" id="GO:0004650">
    <property type="term" value="F:polygalacturonase activity"/>
    <property type="evidence" value="ECO:0007669"/>
    <property type="project" value="InterPro"/>
</dbReference>
<keyword evidence="6" id="KW-1185">Reference proteome</keyword>
<gene>
    <name evidence="5" type="ORF">SAMN05444266_11199</name>
</gene>
<dbReference type="GO" id="GO:0005975">
    <property type="term" value="P:carbohydrate metabolic process"/>
    <property type="evidence" value="ECO:0007669"/>
    <property type="project" value="InterPro"/>
</dbReference>
<keyword evidence="2 4" id="KW-0378">Hydrolase</keyword>
<evidence type="ECO:0000256" key="4">
    <source>
        <dbReference type="RuleBase" id="RU361169"/>
    </source>
</evidence>
<evidence type="ECO:0000256" key="3">
    <source>
        <dbReference type="ARBA" id="ARBA00023295"/>
    </source>
</evidence>
<accession>A0A1M7LR23</accession>
<dbReference type="OrthoDB" id="9795222at2"/>
<evidence type="ECO:0000313" key="6">
    <source>
        <dbReference type="Proteomes" id="UP000184420"/>
    </source>
</evidence>
<dbReference type="AlphaFoldDB" id="A0A1M7LR23"/>
<name>A0A1M7LR23_9BACT</name>
<dbReference type="PANTHER" id="PTHR31339">
    <property type="entry name" value="PECTIN LYASE-RELATED"/>
    <property type="match status" value="1"/>
</dbReference>
<dbReference type="PANTHER" id="PTHR31339:SF9">
    <property type="entry name" value="PLASMIN AND FIBRONECTIN-BINDING PROTEIN A"/>
    <property type="match status" value="1"/>
</dbReference>
<organism evidence="5 6">
    <name type="scientific">Chitinophaga jiangningensis</name>
    <dbReference type="NCBI Taxonomy" id="1419482"/>
    <lineage>
        <taxon>Bacteria</taxon>
        <taxon>Pseudomonadati</taxon>
        <taxon>Bacteroidota</taxon>
        <taxon>Chitinophagia</taxon>
        <taxon>Chitinophagales</taxon>
        <taxon>Chitinophagaceae</taxon>
        <taxon>Chitinophaga</taxon>
    </lineage>
</organism>
<evidence type="ECO:0000313" key="5">
    <source>
        <dbReference type="EMBL" id="SHM80722.1"/>
    </source>
</evidence>
<proteinExistence type="inferred from homology"/>
<dbReference type="Proteomes" id="UP000184420">
    <property type="component" value="Unassembled WGS sequence"/>
</dbReference>
<dbReference type="Gene3D" id="2.160.20.10">
    <property type="entry name" value="Single-stranded right-handed beta-helix, Pectin lyase-like"/>
    <property type="match status" value="1"/>
</dbReference>
<dbReference type="STRING" id="1419482.SAMN05444266_11199"/>
<evidence type="ECO:0000256" key="1">
    <source>
        <dbReference type="ARBA" id="ARBA00008834"/>
    </source>
</evidence>
<sequence>MKQLIVLFTCAALTTDYGFSPAALPLHPTTETQKVKRYLITNYGAVGDSTTLNTRAIQSAIDKCAASGGGMVVIPKGIFRSGSLFLKKGVNLEIQEGAVLKGSTDINDYPKINTRIEGHFEMWRAALINADGTDHLRITGTGTLDGSGAPFWKRFWDERARDGKTKNLDVERPRLMLVQNAKDVQISGIHFLNAGFWNLHIYKCSKVVVKNCSFIAPAVSKPDNHAPSSDGIDVDSSQDVLIAGCFFSVGDDCIALKGSKGPFALKDLSSPPVERITITDCIVEKGGGLVTCGSEATIVRDVVVKNSITRGPTVLRLKLRPDTPQQYENILLENITVENGGAIFKVSPWSQYFDLMGQEPPASTVRNVQIKNIHGNAQTWGELFGHARATITDIRVSDAKLQLAEPGLKLGNVEGLRSENVIVNGQQLQLAAFKQNVAIK</sequence>
<dbReference type="InterPro" id="IPR012334">
    <property type="entry name" value="Pectin_lyas_fold"/>
</dbReference>
<dbReference type="EMBL" id="FRBL01000011">
    <property type="protein sequence ID" value="SHM80722.1"/>
    <property type="molecule type" value="Genomic_DNA"/>
</dbReference>
<dbReference type="InterPro" id="IPR000743">
    <property type="entry name" value="Glyco_hydro_28"/>
</dbReference>
<reference evidence="5 6" key="1">
    <citation type="submission" date="2016-11" db="EMBL/GenBank/DDBJ databases">
        <authorList>
            <person name="Jaros S."/>
            <person name="Januszkiewicz K."/>
            <person name="Wedrychowicz H."/>
        </authorList>
    </citation>
    <scope>NUCLEOTIDE SEQUENCE [LARGE SCALE GENOMIC DNA]</scope>
    <source>
        <strain evidence="5 6">DSM 27406</strain>
    </source>
</reference>
<keyword evidence="3 4" id="KW-0326">Glycosidase</keyword>
<dbReference type="InterPro" id="IPR051801">
    <property type="entry name" value="GH28_Enzymes"/>
</dbReference>
<comment type="similarity">
    <text evidence="1 4">Belongs to the glycosyl hydrolase 28 family.</text>
</comment>